<feature type="transmembrane region" description="Helical" evidence="1">
    <location>
        <begin position="318"/>
        <end position="341"/>
    </location>
</feature>
<sequence>MQKMRMLLWSHRQLILYFCLQVYSSILCEDWSIDVPEKIPAFEGSCVVIPCTFKYPETLKNKKIISIWKDNENAVIFHSDSKSLIVSEFQNRTELVGEIKQNNCSLMIDRLKESDHGPFYFRIEIEHPNDYSFIKNKVSIEISASPSPSVNVFDDQATCSATSFCPKYPPSITWNNKGNTVDIKRNVKNVTNGQWEWSSSITLKNIQETANCTVNFSGKYLHLYFNPSDVLKPEILEKSECEVNGTGVSCHCIVKSERDVNIIWYLINETRASDSSEVQNSVTTATLHLDSIPKKVSCVANNTYGKVIKDLLLSNKDFLLYIYIAVPIAVLLLILLIVGALKLTHRRKSAMIGEAVNGCNISKNQPSSSDYSSAKNRQKMDLHKNEEPTYINIQARPECYTINHRKPLPLFDQLLKTTCAILSR</sequence>
<dbReference type="HOGENOM" id="CLU_647146_0_0_1"/>
<dbReference type="SUPFAM" id="SSF48726">
    <property type="entry name" value="Immunoglobulin"/>
    <property type="match status" value="1"/>
</dbReference>
<dbReference type="Bgee" id="ENSLOCG00000005470">
    <property type="expression patterns" value="Expressed in heart and 6 other cell types or tissues"/>
</dbReference>
<dbReference type="PANTHER" id="PTHR46484">
    <property type="entry name" value="SI:CH211-171H4.5-RELATED"/>
    <property type="match status" value="1"/>
</dbReference>
<dbReference type="Gene3D" id="2.60.40.10">
    <property type="entry name" value="Immunoglobulins"/>
    <property type="match status" value="2"/>
</dbReference>
<dbReference type="InParanoid" id="W5MDY6"/>
<feature type="signal peptide" evidence="2">
    <location>
        <begin position="1"/>
        <end position="24"/>
    </location>
</feature>
<dbReference type="GeneTree" id="ENSGT01150000286924"/>
<reference evidence="5" key="1">
    <citation type="submission" date="2011-12" db="EMBL/GenBank/DDBJ databases">
        <title>The Draft Genome of Lepisosteus oculatus.</title>
        <authorList>
            <consortium name="The Broad Institute Genome Assembly &amp; Analysis Group"/>
            <consortium name="Computational R&amp;D Group"/>
            <consortium name="and Sequencing Platform"/>
            <person name="Di Palma F."/>
            <person name="Alfoldi J."/>
            <person name="Johnson J."/>
            <person name="Berlin A."/>
            <person name="Gnerre S."/>
            <person name="Jaffe D."/>
            <person name="MacCallum I."/>
            <person name="Young S."/>
            <person name="Walker B.J."/>
            <person name="Lander E.S."/>
            <person name="Lindblad-Toh K."/>
        </authorList>
    </citation>
    <scope>NUCLEOTIDE SEQUENCE [LARGE SCALE GENOMIC DNA]</scope>
</reference>
<name>W5MDY6_LEPOC</name>
<reference evidence="4" key="2">
    <citation type="submission" date="2025-08" db="UniProtKB">
        <authorList>
            <consortium name="Ensembl"/>
        </authorList>
    </citation>
    <scope>IDENTIFICATION</scope>
</reference>
<evidence type="ECO:0000259" key="3">
    <source>
        <dbReference type="Pfam" id="PF24518"/>
    </source>
</evidence>
<keyword evidence="1" id="KW-0812">Transmembrane</keyword>
<accession>W5MDY6</accession>
<dbReference type="PANTHER" id="PTHR46484:SF7">
    <property type="entry name" value="MYELIN-ASSOCIATED GLYCOPROTEIN-LIKE-RELATED"/>
    <property type="match status" value="1"/>
</dbReference>
<dbReference type="Pfam" id="PF24518">
    <property type="entry name" value="Ig_CD22"/>
    <property type="match status" value="1"/>
</dbReference>
<reference evidence="4" key="3">
    <citation type="submission" date="2025-09" db="UniProtKB">
        <authorList>
            <consortium name="Ensembl"/>
        </authorList>
    </citation>
    <scope>IDENTIFICATION</scope>
</reference>
<dbReference type="InterPro" id="IPR056386">
    <property type="entry name" value="Ig_CD22"/>
</dbReference>
<dbReference type="Ensembl" id="ENSLOCT00000006603.1">
    <property type="protein sequence ID" value="ENSLOCP00000006595.1"/>
    <property type="gene ID" value="ENSLOCG00000005470.1"/>
</dbReference>
<keyword evidence="1" id="KW-0472">Membrane</keyword>
<dbReference type="eggNOG" id="KOG4475">
    <property type="taxonomic scope" value="Eukaryota"/>
</dbReference>
<evidence type="ECO:0000256" key="2">
    <source>
        <dbReference type="SAM" id="SignalP"/>
    </source>
</evidence>
<feature type="domain" description="B-cell receptor CD22 first Ig-like" evidence="3">
    <location>
        <begin position="43"/>
        <end position="142"/>
    </location>
</feature>
<dbReference type="Proteomes" id="UP000018468">
    <property type="component" value="Linkage group LG24"/>
</dbReference>
<dbReference type="STRING" id="7918.ENSLOCP00000006595"/>
<dbReference type="OMA" id="PECYTIN"/>
<dbReference type="InterPro" id="IPR013783">
    <property type="entry name" value="Ig-like_fold"/>
</dbReference>
<keyword evidence="5" id="KW-1185">Reference proteome</keyword>
<dbReference type="AlphaFoldDB" id="W5MDY6"/>
<dbReference type="EMBL" id="AHAT01019555">
    <property type="status" value="NOT_ANNOTATED_CDS"/>
    <property type="molecule type" value="Genomic_DNA"/>
</dbReference>
<protein>
    <recommendedName>
        <fullName evidence="3">B-cell receptor CD22 first Ig-like domain-containing protein</fullName>
    </recommendedName>
</protein>
<evidence type="ECO:0000313" key="5">
    <source>
        <dbReference type="Proteomes" id="UP000018468"/>
    </source>
</evidence>
<evidence type="ECO:0000313" key="4">
    <source>
        <dbReference type="Ensembl" id="ENSLOCP00000006595.1"/>
    </source>
</evidence>
<dbReference type="InterPro" id="IPR036179">
    <property type="entry name" value="Ig-like_dom_sf"/>
</dbReference>
<evidence type="ECO:0000256" key="1">
    <source>
        <dbReference type="SAM" id="Phobius"/>
    </source>
</evidence>
<feature type="chain" id="PRO_5004868014" description="B-cell receptor CD22 first Ig-like domain-containing protein" evidence="2">
    <location>
        <begin position="25"/>
        <end position="424"/>
    </location>
</feature>
<keyword evidence="1" id="KW-1133">Transmembrane helix</keyword>
<proteinExistence type="predicted"/>
<organism evidence="4 5">
    <name type="scientific">Lepisosteus oculatus</name>
    <name type="common">Spotted gar</name>
    <dbReference type="NCBI Taxonomy" id="7918"/>
    <lineage>
        <taxon>Eukaryota</taxon>
        <taxon>Metazoa</taxon>
        <taxon>Chordata</taxon>
        <taxon>Craniata</taxon>
        <taxon>Vertebrata</taxon>
        <taxon>Euteleostomi</taxon>
        <taxon>Actinopterygii</taxon>
        <taxon>Neopterygii</taxon>
        <taxon>Holostei</taxon>
        <taxon>Semionotiformes</taxon>
        <taxon>Lepisosteidae</taxon>
        <taxon>Lepisosteus</taxon>
    </lineage>
</organism>
<keyword evidence="2" id="KW-0732">Signal</keyword>